<organism evidence="3 4">
    <name type="scientific">Mucuna pruriens</name>
    <name type="common">Velvet bean</name>
    <name type="synonym">Dolichos pruriens</name>
    <dbReference type="NCBI Taxonomy" id="157652"/>
    <lineage>
        <taxon>Eukaryota</taxon>
        <taxon>Viridiplantae</taxon>
        <taxon>Streptophyta</taxon>
        <taxon>Embryophyta</taxon>
        <taxon>Tracheophyta</taxon>
        <taxon>Spermatophyta</taxon>
        <taxon>Magnoliopsida</taxon>
        <taxon>eudicotyledons</taxon>
        <taxon>Gunneridae</taxon>
        <taxon>Pentapetalae</taxon>
        <taxon>rosids</taxon>
        <taxon>fabids</taxon>
        <taxon>Fabales</taxon>
        <taxon>Fabaceae</taxon>
        <taxon>Papilionoideae</taxon>
        <taxon>50 kb inversion clade</taxon>
        <taxon>NPAAA clade</taxon>
        <taxon>indigoferoid/millettioid clade</taxon>
        <taxon>Phaseoleae</taxon>
        <taxon>Mucuna</taxon>
    </lineage>
</organism>
<dbReference type="InterPro" id="IPR043502">
    <property type="entry name" value="DNA/RNA_pol_sf"/>
</dbReference>
<sequence>MVMPFGLTNTPSTFMRLMNHILKSLIGKCVVVYFDDILIYSTCLNDHLLHVRSVLEILRKETLFANLEKLLRNSDDILPKESMIHGDHEALKHLRGQGKLNKRHAKWVEFLEQFPYIIKHKQGELNVVANASSRRHALIGMLETKMFGLDCIMELYEKVIDFSRKLCMSANSIRQLLVKKAHEGGLMGHFGELKTYEVLSEHFFWPRMRKDVHHMCNKCLVCKLAKSKVSPHGLYTPLPIPTTPWTNISMDFVLGFLDLKEIETPSSWVNFGDLFGVGLELSYFTQLLGIPKKMDRQSLHMEKKGEHYARSASRGRKEVLFKEEDLVWVHWRKDRFPHLRKSKLLPREDNPFKILRKINNNAYQLDMPPNFKGSTTFNVIDLTPFDTRVEESNLRVNSLQEGEDNAYTKRENPTPEGPITWSRLRKIQEEVQH</sequence>
<dbReference type="FunFam" id="1.10.340.70:FF:000001">
    <property type="entry name" value="Retrovirus-related Pol polyprotein from transposon gypsy-like Protein"/>
    <property type="match status" value="1"/>
</dbReference>
<dbReference type="InterPro" id="IPR041588">
    <property type="entry name" value="Integrase_H2C2"/>
</dbReference>
<dbReference type="Pfam" id="PF17921">
    <property type="entry name" value="Integrase_H2C2"/>
    <property type="match status" value="1"/>
</dbReference>
<feature type="domain" description="Reverse transcriptase" evidence="2">
    <location>
        <begin position="1"/>
        <end position="112"/>
    </location>
</feature>
<dbReference type="Pfam" id="PF00078">
    <property type="entry name" value="RVT_1"/>
    <property type="match status" value="1"/>
</dbReference>
<dbReference type="PROSITE" id="PS50878">
    <property type="entry name" value="RT_POL"/>
    <property type="match status" value="1"/>
</dbReference>
<name>A0A371HP09_MUCPR</name>
<dbReference type="InterPro" id="IPR000477">
    <property type="entry name" value="RT_dom"/>
</dbReference>
<dbReference type="SUPFAM" id="SSF56672">
    <property type="entry name" value="DNA/RNA polymerases"/>
    <property type="match status" value="1"/>
</dbReference>
<gene>
    <name evidence="3" type="primary">pol</name>
    <name evidence="3" type="ORF">CR513_11828</name>
</gene>
<dbReference type="OrthoDB" id="997232at2759"/>
<accession>A0A371HP09</accession>
<dbReference type="InterPro" id="IPR043128">
    <property type="entry name" value="Rev_trsase/Diguanyl_cyclase"/>
</dbReference>
<evidence type="ECO:0000259" key="2">
    <source>
        <dbReference type="PROSITE" id="PS50878"/>
    </source>
</evidence>
<dbReference type="PANTHER" id="PTHR35046:SF9">
    <property type="entry name" value="RNA-DIRECTED DNA POLYMERASE"/>
    <property type="match status" value="1"/>
</dbReference>
<evidence type="ECO:0000313" key="3">
    <source>
        <dbReference type="EMBL" id="RDY04462.1"/>
    </source>
</evidence>
<proteinExistence type="predicted"/>
<keyword evidence="4" id="KW-1185">Reference proteome</keyword>
<feature type="region of interest" description="Disordered" evidence="1">
    <location>
        <begin position="399"/>
        <end position="419"/>
    </location>
</feature>
<evidence type="ECO:0000313" key="4">
    <source>
        <dbReference type="Proteomes" id="UP000257109"/>
    </source>
</evidence>
<dbReference type="Gene3D" id="1.10.340.70">
    <property type="match status" value="1"/>
</dbReference>
<dbReference type="InterPro" id="IPR056924">
    <property type="entry name" value="SH3_Tf2-1"/>
</dbReference>
<comment type="caution">
    <text evidence="3">The sequence shown here is derived from an EMBL/GenBank/DDBJ whole genome shotgun (WGS) entry which is preliminary data.</text>
</comment>
<dbReference type="CDD" id="cd01647">
    <property type="entry name" value="RT_LTR"/>
    <property type="match status" value="1"/>
</dbReference>
<protein>
    <submittedName>
        <fullName evidence="3">Retrovirus-related Pol polyprotein from transposon 17.6</fullName>
    </submittedName>
</protein>
<reference evidence="3" key="1">
    <citation type="submission" date="2018-05" db="EMBL/GenBank/DDBJ databases">
        <title>Draft genome of Mucuna pruriens seed.</title>
        <authorList>
            <person name="Nnadi N.E."/>
            <person name="Vos R."/>
            <person name="Hasami M.H."/>
            <person name="Devisetty U.K."/>
            <person name="Aguiy J.C."/>
        </authorList>
    </citation>
    <scope>NUCLEOTIDE SEQUENCE [LARGE SCALE GENOMIC DNA]</scope>
    <source>
        <strain evidence="3">JCA_2017</strain>
    </source>
</reference>
<dbReference type="Gene3D" id="3.30.70.270">
    <property type="match status" value="1"/>
</dbReference>
<feature type="non-terminal residue" evidence="3">
    <location>
        <position position="1"/>
    </location>
</feature>
<dbReference type="PANTHER" id="PTHR35046">
    <property type="entry name" value="ZINC KNUCKLE (CCHC-TYPE) FAMILY PROTEIN"/>
    <property type="match status" value="1"/>
</dbReference>
<dbReference type="EMBL" id="QJKJ01002077">
    <property type="protein sequence ID" value="RDY04462.1"/>
    <property type="molecule type" value="Genomic_DNA"/>
</dbReference>
<dbReference type="AlphaFoldDB" id="A0A371HP09"/>
<evidence type="ECO:0000256" key="1">
    <source>
        <dbReference type="SAM" id="MobiDB-lite"/>
    </source>
</evidence>
<dbReference type="Pfam" id="PF24626">
    <property type="entry name" value="SH3_Tf2-1"/>
    <property type="match status" value="1"/>
</dbReference>
<dbReference type="Proteomes" id="UP000257109">
    <property type="component" value="Unassembled WGS sequence"/>
</dbReference>